<gene>
    <name evidence="1" type="ORF">AVEN_11895_1</name>
</gene>
<comment type="caution">
    <text evidence="1">The sequence shown here is derived from an EMBL/GenBank/DDBJ whole genome shotgun (WGS) entry which is preliminary data.</text>
</comment>
<organism evidence="1 2">
    <name type="scientific">Araneus ventricosus</name>
    <name type="common">Orbweaver spider</name>
    <name type="synonym">Epeira ventricosa</name>
    <dbReference type="NCBI Taxonomy" id="182803"/>
    <lineage>
        <taxon>Eukaryota</taxon>
        <taxon>Metazoa</taxon>
        <taxon>Ecdysozoa</taxon>
        <taxon>Arthropoda</taxon>
        <taxon>Chelicerata</taxon>
        <taxon>Arachnida</taxon>
        <taxon>Araneae</taxon>
        <taxon>Araneomorphae</taxon>
        <taxon>Entelegynae</taxon>
        <taxon>Araneoidea</taxon>
        <taxon>Araneidae</taxon>
        <taxon>Araneus</taxon>
    </lineage>
</organism>
<evidence type="ECO:0000313" key="1">
    <source>
        <dbReference type="EMBL" id="GBM32101.1"/>
    </source>
</evidence>
<protein>
    <submittedName>
        <fullName evidence="1">Uncharacterized protein</fullName>
    </submittedName>
</protein>
<name>A0A4Y2ETB1_ARAVE</name>
<evidence type="ECO:0000313" key="2">
    <source>
        <dbReference type="Proteomes" id="UP000499080"/>
    </source>
</evidence>
<keyword evidence="2" id="KW-1185">Reference proteome</keyword>
<accession>A0A4Y2ETB1</accession>
<proteinExistence type="predicted"/>
<dbReference type="AlphaFoldDB" id="A0A4Y2ETB1"/>
<reference evidence="1 2" key="1">
    <citation type="journal article" date="2019" name="Sci. Rep.">
        <title>Orb-weaving spider Araneus ventricosus genome elucidates the spidroin gene catalogue.</title>
        <authorList>
            <person name="Kono N."/>
            <person name="Nakamura H."/>
            <person name="Ohtoshi R."/>
            <person name="Moran D.A.P."/>
            <person name="Shinohara A."/>
            <person name="Yoshida Y."/>
            <person name="Fujiwara M."/>
            <person name="Mori M."/>
            <person name="Tomita M."/>
            <person name="Arakawa K."/>
        </authorList>
    </citation>
    <scope>NUCLEOTIDE SEQUENCE [LARGE SCALE GENOMIC DNA]</scope>
</reference>
<dbReference type="Proteomes" id="UP000499080">
    <property type="component" value="Unassembled WGS sequence"/>
</dbReference>
<sequence>MRAGIPQGGKILPILYSLYVNDIPKTHKTLLATSSGRRHESSTEKSHVLSKLQRILLRCGLVAGIPGLLHSVSRSSLLPALDFLYQFFSELPSEGTCFSESPIYAPLLTAEINHIQLIDRYFSPGWIQNSSRTVYSGICQERKPQRRSTKGLTLKFD</sequence>
<dbReference type="EMBL" id="BGPR01000699">
    <property type="protein sequence ID" value="GBM32101.1"/>
    <property type="molecule type" value="Genomic_DNA"/>
</dbReference>